<feature type="active site" description="Proton donor/acceptor" evidence="3">
    <location>
        <position position="263"/>
    </location>
</feature>
<dbReference type="Proteomes" id="UP000323142">
    <property type="component" value="Unassembled WGS sequence"/>
</dbReference>
<accession>A0A5B2VR41</accession>
<keyword evidence="1 4" id="KW-0121">Carboxypeptidase</keyword>
<evidence type="ECO:0000256" key="3">
    <source>
        <dbReference type="PIRSR" id="PIRSR006615-2"/>
    </source>
</evidence>
<comment type="caution">
    <text evidence="4">The sequence shown here is derived from an EMBL/GenBank/DDBJ whole genome shotgun (WGS) entry which is preliminary data.</text>
</comment>
<evidence type="ECO:0000256" key="1">
    <source>
        <dbReference type="PIRNR" id="PIRNR006615"/>
    </source>
</evidence>
<dbReference type="PANTHER" id="PTHR34217:SF1">
    <property type="entry name" value="CARBOXYPEPTIDASE 1"/>
    <property type="match status" value="1"/>
</dbReference>
<dbReference type="PRINTS" id="PR00998">
    <property type="entry name" value="CRBOXYPTASET"/>
</dbReference>
<feature type="binding site" evidence="2">
    <location>
        <position position="262"/>
    </location>
    <ligand>
        <name>Zn(2+)</name>
        <dbReference type="ChEBI" id="CHEBI:29105"/>
        <note>catalytic</note>
    </ligand>
</feature>
<dbReference type="RefSeq" id="WP_149816016.1">
    <property type="nucleotide sequence ID" value="NZ_VUOA01000010.1"/>
</dbReference>
<name>A0A5B2VR41_9HYPH</name>
<dbReference type="PROSITE" id="PS52034">
    <property type="entry name" value="PEPTIDASE_M32"/>
    <property type="match status" value="1"/>
</dbReference>
<keyword evidence="5" id="KW-1185">Reference proteome</keyword>
<gene>
    <name evidence="4" type="ORF">F0L46_05330</name>
</gene>
<feature type="binding site" evidence="2">
    <location>
        <position position="301"/>
    </location>
    <ligand>
        <name>Zn(2+)</name>
        <dbReference type="ChEBI" id="CHEBI:29105"/>
        <note>catalytic</note>
    </ligand>
</feature>
<keyword evidence="1" id="KW-0482">Metalloprotease</keyword>
<dbReference type="PIRSF" id="PIRSF006615">
    <property type="entry name" value="Zn_crbxpep_Taq"/>
    <property type="match status" value="1"/>
</dbReference>
<dbReference type="OrthoDB" id="9772308at2"/>
<organism evidence="4 5">
    <name type="scientific">Salinarimonas soli</name>
    <dbReference type="NCBI Taxonomy" id="1638099"/>
    <lineage>
        <taxon>Bacteria</taxon>
        <taxon>Pseudomonadati</taxon>
        <taxon>Pseudomonadota</taxon>
        <taxon>Alphaproteobacteria</taxon>
        <taxon>Hyphomicrobiales</taxon>
        <taxon>Salinarimonadaceae</taxon>
        <taxon>Salinarimonas</taxon>
    </lineage>
</organism>
<dbReference type="CDD" id="cd06460">
    <property type="entry name" value="M32_Taq"/>
    <property type="match status" value="1"/>
</dbReference>
<feature type="binding site" evidence="2">
    <location>
        <position position="266"/>
    </location>
    <ligand>
        <name>Zn(2+)</name>
        <dbReference type="ChEBI" id="CHEBI:29105"/>
        <note>catalytic</note>
    </ligand>
</feature>
<dbReference type="AlphaFoldDB" id="A0A5B2VR41"/>
<protein>
    <recommendedName>
        <fullName evidence="1">Metal-dependent carboxypeptidase</fullName>
        <ecNumber evidence="1">3.4.17.19</ecNumber>
    </recommendedName>
</protein>
<comment type="function">
    <text evidence="1">Broad specificity carboxypetidase that releases amino acids sequentially from the C-terminus, including neutral, aromatic, polar and basic residues.</text>
</comment>
<keyword evidence="1 2" id="KW-0479">Metal-binding</keyword>
<keyword evidence="2" id="KW-0862">Zinc</keyword>
<dbReference type="GO" id="GO:0004181">
    <property type="term" value="F:metallocarboxypeptidase activity"/>
    <property type="evidence" value="ECO:0007669"/>
    <property type="project" value="UniProtKB-UniRule"/>
</dbReference>
<dbReference type="EMBL" id="VUOA01000010">
    <property type="protein sequence ID" value="KAA2241060.1"/>
    <property type="molecule type" value="Genomic_DNA"/>
</dbReference>
<evidence type="ECO:0000313" key="5">
    <source>
        <dbReference type="Proteomes" id="UP000323142"/>
    </source>
</evidence>
<dbReference type="PANTHER" id="PTHR34217">
    <property type="entry name" value="METAL-DEPENDENT CARBOXYPEPTIDASE"/>
    <property type="match status" value="1"/>
</dbReference>
<dbReference type="GO" id="GO:0006508">
    <property type="term" value="P:proteolysis"/>
    <property type="evidence" value="ECO:0007669"/>
    <property type="project" value="UniProtKB-UniRule"/>
</dbReference>
<dbReference type="InterPro" id="IPR001333">
    <property type="entry name" value="Peptidase_M32_Taq"/>
</dbReference>
<dbReference type="GO" id="GO:0046872">
    <property type="term" value="F:metal ion binding"/>
    <property type="evidence" value="ECO:0007669"/>
    <property type="project" value="UniProtKB-KW"/>
</dbReference>
<keyword evidence="1" id="KW-0645">Protease</keyword>
<comment type="similarity">
    <text evidence="1">Belongs to the peptidase M32 family.</text>
</comment>
<dbReference type="Gene3D" id="1.10.1370.30">
    <property type="match status" value="1"/>
</dbReference>
<comment type="catalytic activity">
    <reaction evidence="1">
        <text>Release of a C-terminal amino acid with broad specificity, except for -Pro.</text>
        <dbReference type="EC" id="3.4.17.19"/>
    </reaction>
</comment>
<dbReference type="EC" id="3.4.17.19" evidence="1"/>
<dbReference type="Pfam" id="PF02074">
    <property type="entry name" value="Peptidase_M32"/>
    <property type="match status" value="1"/>
</dbReference>
<reference evidence="4 5" key="1">
    <citation type="submission" date="2019-09" db="EMBL/GenBank/DDBJ databases">
        <title>Salinarimonas rosea gen. nov., sp. nov., a new member of the a-2 subgroup of the Proteobacteria.</title>
        <authorList>
            <person name="Liu J."/>
        </authorList>
    </citation>
    <scope>NUCLEOTIDE SEQUENCE [LARGE SCALE GENOMIC DNA]</scope>
    <source>
        <strain evidence="4 5">BN140002</strain>
    </source>
</reference>
<comment type="cofactor">
    <cofactor evidence="2">
        <name>Zn(2+)</name>
        <dbReference type="ChEBI" id="CHEBI:29105"/>
    </cofactor>
    <text evidence="2">Binds 1 zinc ion per subunit.</text>
</comment>
<evidence type="ECO:0000313" key="4">
    <source>
        <dbReference type="EMBL" id="KAA2241060.1"/>
    </source>
</evidence>
<evidence type="ECO:0000256" key="2">
    <source>
        <dbReference type="PIRSR" id="PIRSR006615-1"/>
    </source>
</evidence>
<dbReference type="SUPFAM" id="SSF55486">
    <property type="entry name" value="Metalloproteases ('zincins'), catalytic domain"/>
    <property type="match status" value="1"/>
</dbReference>
<proteinExistence type="inferred from homology"/>
<keyword evidence="1" id="KW-0378">Hydrolase</keyword>
<reference evidence="4 5" key="2">
    <citation type="submission" date="2019-09" db="EMBL/GenBank/DDBJ databases">
        <authorList>
            <person name="Jin C."/>
        </authorList>
    </citation>
    <scope>NUCLEOTIDE SEQUENCE [LARGE SCALE GENOMIC DNA]</scope>
    <source>
        <strain evidence="4 5">BN140002</strain>
    </source>
</reference>
<sequence>MTLRALRAEIAAVNDLLCASSVLVWDSRTMMPKGGAAARGHQIAALIEAARARLMGPATARALEGALREVESLPEDDAAVREVGAVRDALAFHARIPADLLRAKAELRAAANGAWIEARALSRFDLFEPYLTRTVALAREYAAAIGGGGHPYDALIGLYEPGETVASLETLFAALREGIRPLLERAAARPAPRLDVLRRSFPAERQRDFAAAIAARFGYDFDRGRLDFTVHPFEISFTRADVRLTLRRAETFDPPAIFGGFHEAGHGLYEQNVDEAYTRTALATDLVGFYAVGGTSFGAHESQSRLWENHVGRSPAFWARHFADLQAAFPDALGDIDADAFHAAITHVRPGAIRTDADELTYDLHIMLRVELEARLIAGEIEARDIPEAWNAAMRRDLGVAVASDAMGCLQDIHWSSGMIGSFCTYTIGNVMAAQLFVSAMGDPGVRDGLEAGDYAPLHHWLRERVWRHGRRFSRDELLVRATGRALDPAPYLAHLAARYGA</sequence>